<evidence type="ECO:0000313" key="3">
    <source>
        <dbReference type="Proteomes" id="UP001141327"/>
    </source>
</evidence>
<feature type="region of interest" description="Disordered" evidence="1">
    <location>
        <begin position="114"/>
        <end position="370"/>
    </location>
</feature>
<sequence>MRSKKFGPDSLTRPHLHSVLPPQVRAKMRLAWEMLTHHWSTLPLHVNFFEEEFLPVARRECPPLPPHMTIASLPMPLFVARHLIRPADADEENEEDSDDGCSHNSDEIMKDWEDDLREDDPPPAVADLSPASDPSPCRRPVGGSSRKCQPASPHHHPRPCRILDDDFDSPKKPPAAPCHVDPAPATATSQHPPCRLPPPPTTTATTAPHTEPDSWVLPAALRTASKLFQRSSSGPRSRPSSVSPVLRPAATPPRSPPPPPGRGTVDLTAGAQPPRSPGTPTPMKRTRASLPTSPAYLPLPDQLGLLTLQSQPPPETYPYPPDPDDPDPDVGDITGVVEAERSQPPPPVPLTSSQEEDEWIPPLGDADLDLDDGCLPLPLVPAVPLPPRAFCGGGWHGSTGPTVVVLDDDDDDDDGDCDGGDADDEAERRPLSSSCPPKGSIPSATAPRKRPGARRRSPFPDPPPPARPPSNGGARGDGLLKARPAARQPPPADPPPNEAAVCGGLEARLAARLRGLGEDQVMLGALRSLKGGPVIVIE</sequence>
<accession>A0ABQ8UQV2</accession>
<proteinExistence type="predicted"/>
<dbReference type="EMBL" id="JAPMOS010000007">
    <property type="protein sequence ID" value="KAJ4461529.1"/>
    <property type="molecule type" value="Genomic_DNA"/>
</dbReference>
<evidence type="ECO:0000313" key="2">
    <source>
        <dbReference type="EMBL" id="KAJ4461529.1"/>
    </source>
</evidence>
<dbReference type="Proteomes" id="UP001141327">
    <property type="component" value="Unassembled WGS sequence"/>
</dbReference>
<feature type="compositionally biased region" description="Pro residues" evidence="1">
    <location>
        <begin position="459"/>
        <end position="468"/>
    </location>
</feature>
<gene>
    <name evidence="2" type="ORF">PAPYR_2117</name>
</gene>
<feature type="compositionally biased region" description="Pro residues" evidence="1">
    <location>
        <begin position="311"/>
        <end position="321"/>
    </location>
</feature>
<comment type="caution">
    <text evidence="2">The sequence shown here is derived from an EMBL/GenBank/DDBJ whole genome shotgun (WGS) entry which is preliminary data.</text>
</comment>
<feature type="compositionally biased region" description="Pro residues" evidence="1">
    <location>
        <begin position="250"/>
        <end position="261"/>
    </location>
</feature>
<feature type="compositionally biased region" description="Basic residues" evidence="1">
    <location>
        <begin position="447"/>
        <end position="457"/>
    </location>
</feature>
<feature type="compositionally biased region" description="Low complexity" evidence="1">
    <location>
        <begin position="298"/>
        <end position="309"/>
    </location>
</feature>
<feature type="compositionally biased region" description="Acidic residues" evidence="1">
    <location>
        <begin position="406"/>
        <end position="425"/>
    </location>
</feature>
<feature type="compositionally biased region" description="Basic and acidic residues" evidence="1">
    <location>
        <begin position="161"/>
        <end position="171"/>
    </location>
</feature>
<evidence type="ECO:0000256" key="1">
    <source>
        <dbReference type="SAM" id="MobiDB-lite"/>
    </source>
</evidence>
<feature type="region of interest" description="Disordered" evidence="1">
    <location>
        <begin position="382"/>
        <end position="500"/>
    </location>
</feature>
<organism evidence="2 3">
    <name type="scientific">Paratrimastix pyriformis</name>
    <dbReference type="NCBI Taxonomy" id="342808"/>
    <lineage>
        <taxon>Eukaryota</taxon>
        <taxon>Metamonada</taxon>
        <taxon>Preaxostyla</taxon>
        <taxon>Paratrimastigidae</taxon>
        <taxon>Paratrimastix</taxon>
    </lineage>
</organism>
<keyword evidence="3" id="KW-1185">Reference proteome</keyword>
<feature type="compositionally biased region" description="Low complexity" evidence="1">
    <location>
        <begin position="230"/>
        <end position="249"/>
    </location>
</feature>
<name>A0ABQ8UQV2_9EUKA</name>
<feature type="compositionally biased region" description="Pro residues" evidence="1">
    <location>
        <begin position="487"/>
        <end position="497"/>
    </location>
</feature>
<protein>
    <submittedName>
        <fullName evidence="2">Uncharacterized protein</fullName>
    </submittedName>
</protein>
<reference evidence="2" key="1">
    <citation type="journal article" date="2022" name="bioRxiv">
        <title>Genomics of Preaxostyla Flagellates Illuminates Evolutionary Transitions and the Path Towards Mitochondrial Loss.</title>
        <authorList>
            <person name="Novak L.V.F."/>
            <person name="Treitli S.C."/>
            <person name="Pyrih J."/>
            <person name="Halakuc P."/>
            <person name="Pipaliya S.V."/>
            <person name="Vacek V."/>
            <person name="Brzon O."/>
            <person name="Soukal P."/>
            <person name="Eme L."/>
            <person name="Dacks J.B."/>
            <person name="Karnkowska A."/>
            <person name="Elias M."/>
            <person name="Hampl V."/>
        </authorList>
    </citation>
    <scope>NUCLEOTIDE SEQUENCE</scope>
    <source>
        <strain evidence="2">RCP-MX</strain>
    </source>
</reference>